<reference evidence="1 2" key="1">
    <citation type="journal article" date="2022" name="DNA Res.">
        <title>Chromosomal-level genome assembly of the orchid tree Bauhinia variegata (Leguminosae; Cercidoideae) supports the allotetraploid origin hypothesis of Bauhinia.</title>
        <authorList>
            <person name="Zhong Y."/>
            <person name="Chen Y."/>
            <person name="Zheng D."/>
            <person name="Pang J."/>
            <person name="Liu Y."/>
            <person name="Luo S."/>
            <person name="Meng S."/>
            <person name="Qian L."/>
            <person name="Wei D."/>
            <person name="Dai S."/>
            <person name="Zhou R."/>
        </authorList>
    </citation>
    <scope>NUCLEOTIDE SEQUENCE [LARGE SCALE GENOMIC DNA]</scope>
    <source>
        <strain evidence="1">BV-YZ2020</strain>
    </source>
</reference>
<organism evidence="1 2">
    <name type="scientific">Bauhinia variegata</name>
    <name type="common">Purple orchid tree</name>
    <name type="synonym">Phanera variegata</name>
    <dbReference type="NCBI Taxonomy" id="167791"/>
    <lineage>
        <taxon>Eukaryota</taxon>
        <taxon>Viridiplantae</taxon>
        <taxon>Streptophyta</taxon>
        <taxon>Embryophyta</taxon>
        <taxon>Tracheophyta</taxon>
        <taxon>Spermatophyta</taxon>
        <taxon>Magnoliopsida</taxon>
        <taxon>eudicotyledons</taxon>
        <taxon>Gunneridae</taxon>
        <taxon>Pentapetalae</taxon>
        <taxon>rosids</taxon>
        <taxon>fabids</taxon>
        <taxon>Fabales</taxon>
        <taxon>Fabaceae</taxon>
        <taxon>Cercidoideae</taxon>
        <taxon>Cercideae</taxon>
        <taxon>Bauhiniinae</taxon>
        <taxon>Bauhinia</taxon>
    </lineage>
</organism>
<proteinExistence type="predicted"/>
<gene>
    <name evidence="1" type="ORF">L6164_010976</name>
</gene>
<dbReference type="EMBL" id="CM039430">
    <property type="protein sequence ID" value="KAI4343652.1"/>
    <property type="molecule type" value="Genomic_DNA"/>
</dbReference>
<sequence>MTRPNRTKGREKAMFGRIRALPSSPQGMEVPPSKILKDDSFSIYGMEGNFFFGGFFLSHHLFDNIPLPEPPPISISFI</sequence>
<evidence type="ECO:0000313" key="1">
    <source>
        <dbReference type="EMBL" id="KAI4343652.1"/>
    </source>
</evidence>
<comment type="caution">
    <text evidence="1">The sequence shown here is derived from an EMBL/GenBank/DDBJ whole genome shotgun (WGS) entry which is preliminary data.</text>
</comment>
<protein>
    <submittedName>
        <fullName evidence="1">Uncharacterized protein</fullName>
    </submittedName>
</protein>
<evidence type="ECO:0000313" key="2">
    <source>
        <dbReference type="Proteomes" id="UP000828941"/>
    </source>
</evidence>
<dbReference type="Proteomes" id="UP000828941">
    <property type="component" value="Chromosome 5"/>
</dbReference>
<accession>A0ACB9P6J6</accession>
<keyword evidence="2" id="KW-1185">Reference proteome</keyword>
<name>A0ACB9P6J6_BAUVA</name>